<dbReference type="RefSeq" id="WP_145308728.1">
    <property type="nucleotide sequence ID" value="NZ_CP037452.1"/>
</dbReference>
<feature type="signal peptide" evidence="2">
    <location>
        <begin position="1"/>
        <end position="22"/>
    </location>
</feature>
<dbReference type="AlphaFoldDB" id="A0A518IB38"/>
<dbReference type="Proteomes" id="UP000318313">
    <property type="component" value="Chromosome"/>
</dbReference>
<proteinExistence type="predicted"/>
<organism evidence="3 4">
    <name type="scientific">Gimesia fumaroli</name>
    <dbReference type="NCBI Taxonomy" id="2527976"/>
    <lineage>
        <taxon>Bacteria</taxon>
        <taxon>Pseudomonadati</taxon>
        <taxon>Planctomycetota</taxon>
        <taxon>Planctomycetia</taxon>
        <taxon>Planctomycetales</taxon>
        <taxon>Planctomycetaceae</taxon>
        <taxon>Gimesia</taxon>
    </lineage>
</organism>
<dbReference type="KEGG" id="gfm:Enr17x_23550"/>
<feature type="chain" id="PRO_5021967525" description="Carboxypeptidase regulatory-like domain-containing protein" evidence="2">
    <location>
        <begin position="23"/>
        <end position="148"/>
    </location>
</feature>
<dbReference type="Gene3D" id="2.60.40.1120">
    <property type="entry name" value="Carboxypeptidase-like, regulatory domain"/>
    <property type="match status" value="1"/>
</dbReference>
<feature type="region of interest" description="Disordered" evidence="1">
    <location>
        <begin position="97"/>
        <end position="119"/>
    </location>
</feature>
<reference evidence="3 4" key="1">
    <citation type="submission" date="2019-03" db="EMBL/GenBank/DDBJ databases">
        <title>Deep-cultivation of Planctomycetes and their phenomic and genomic characterization uncovers novel biology.</title>
        <authorList>
            <person name="Wiegand S."/>
            <person name="Jogler M."/>
            <person name="Boedeker C."/>
            <person name="Pinto D."/>
            <person name="Vollmers J."/>
            <person name="Rivas-Marin E."/>
            <person name="Kohn T."/>
            <person name="Peeters S.H."/>
            <person name="Heuer A."/>
            <person name="Rast P."/>
            <person name="Oberbeckmann S."/>
            <person name="Bunk B."/>
            <person name="Jeske O."/>
            <person name="Meyerdierks A."/>
            <person name="Storesund J.E."/>
            <person name="Kallscheuer N."/>
            <person name="Luecker S."/>
            <person name="Lage O.M."/>
            <person name="Pohl T."/>
            <person name="Merkel B.J."/>
            <person name="Hornburger P."/>
            <person name="Mueller R.-W."/>
            <person name="Bruemmer F."/>
            <person name="Labrenz M."/>
            <person name="Spormann A.M."/>
            <person name="Op den Camp H."/>
            <person name="Overmann J."/>
            <person name="Amann R."/>
            <person name="Jetten M.S.M."/>
            <person name="Mascher T."/>
            <person name="Medema M.H."/>
            <person name="Devos D.P."/>
            <person name="Kaster A.-K."/>
            <person name="Ovreas L."/>
            <person name="Rohde M."/>
            <person name="Galperin M.Y."/>
            <person name="Jogler C."/>
        </authorList>
    </citation>
    <scope>NUCLEOTIDE SEQUENCE [LARGE SCALE GENOMIC DNA]</scope>
    <source>
        <strain evidence="3 4">Enr17</strain>
    </source>
</reference>
<keyword evidence="4" id="KW-1185">Reference proteome</keyword>
<accession>A0A518IB38</accession>
<keyword evidence="2" id="KW-0732">Signal</keyword>
<evidence type="ECO:0000256" key="2">
    <source>
        <dbReference type="SAM" id="SignalP"/>
    </source>
</evidence>
<evidence type="ECO:0000313" key="3">
    <source>
        <dbReference type="EMBL" id="QDV50317.1"/>
    </source>
</evidence>
<evidence type="ECO:0008006" key="5">
    <source>
        <dbReference type="Google" id="ProtNLM"/>
    </source>
</evidence>
<evidence type="ECO:0000256" key="1">
    <source>
        <dbReference type="SAM" id="MobiDB-lite"/>
    </source>
</evidence>
<dbReference type="OrthoDB" id="275291at2"/>
<evidence type="ECO:0000313" key="4">
    <source>
        <dbReference type="Proteomes" id="UP000318313"/>
    </source>
</evidence>
<dbReference type="EMBL" id="CP037452">
    <property type="protein sequence ID" value="QDV50317.1"/>
    <property type="molecule type" value="Genomic_DNA"/>
</dbReference>
<name>A0A518IB38_9PLAN</name>
<sequence length="148" mass="15532" precursor="true">MDLHCQNRIVQVALLVFCVSFAGCGGEASDQPDLGLVQGTVTFEGSPLAGASITFMPDSGRPASGTTDAAGKYELIYIRNTPGCKIGHSKVMITSVSEGENEMEAEGDDAPADAAATTEKLPAKYNTKTELEADVKAGENTIDFDLKK</sequence>
<protein>
    <recommendedName>
        <fullName evidence="5">Carboxypeptidase regulatory-like domain-containing protein</fullName>
    </recommendedName>
</protein>
<feature type="compositionally biased region" description="Acidic residues" evidence="1">
    <location>
        <begin position="99"/>
        <end position="111"/>
    </location>
</feature>
<gene>
    <name evidence="3" type="ORF">Enr17x_23550</name>
</gene>